<gene>
    <name evidence="1" type="ORF">C7457_0656</name>
</gene>
<sequence length="350" mass="39460">MGWLSKFLKGSNYLYPALDIGTSSLKIVQSEKKGSLYKVKSYGLKEYKEQVFAGTEIIDEFELINSIQELLKEQKIKDKEVVIHVPLNSCFYSVLSVSAAKDPEEAVTEYMQSIISPEEFPLVKIDYRILPISIEKGNMDIAIAAVRKDFLEGRIKLLRKAGLEPVVIDIEPAAINNQFYLNNPDQTAVPVCLVDIGASYTKIIISFGGYPYITRNVEYGGISLTEQIQKELMLSFEEAERLKRGETISVKEYKPENITDIKVKFLKKIITETLWTIENFKDRFNLEVNKIYLYGGTAKLKGIEDVFNELTGKECRKGAPLAFSGIPECEEFAVAAGLSLRYKGDKDAKV</sequence>
<dbReference type="NCBIfam" id="TIGR01175">
    <property type="entry name" value="pilM"/>
    <property type="match status" value="1"/>
</dbReference>
<dbReference type="CDD" id="cd24049">
    <property type="entry name" value="ASKHA_NBD_PilM"/>
    <property type="match status" value="1"/>
</dbReference>
<dbReference type="InterPro" id="IPR050696">
    <property type="entry name" value="FtsA/MreB"/>
</dbReference>
<dbReference type="PANTHER" id="PTHR32432">
    <property type="entry name" value="CELL DIVISION PROTEIN FTSA-RELATED"/>
    <property type="match status" value="1"/>
</dbReference>
<name>A0A420W935_9BACT</name>
<dbReference type="EMBL" id="RBIE01000001">
    <property type="protein sequence ID" value="RKQ63775.1"/>
    <property type="molecule type" value="Genomic_DNA"/>
</dbReference>
<accession>A0A420W935</accession>
<comment type="caution">
    <text evidence="1">The sequence shown here is derived from an EMBL/GenBank/DDBJ whole genome shotgun (WGS) entry which is preliminary data.</text>
</comment>
<dbReference type="InterPro" id="IPR005883">
    <property type="entry name" value="PilM"/>
</dbReference>
<evidence type="ECO:0000313" key="2">
    <source>
        <dbReference type="Proteomes" id="UP000280881"/>
    </source>
</evidence>
<dbReference type="PANTHER" id="PTHR32432:SF3">
    <property type="entry name" value="ETHANOLAMINE UTILIZATION PROTEIN EUTJ"/>
    <property type="match status" value="1"/>
</dbReference>
<organism evidence="1 2">
    <name type="scientific">Thermovibrio guaymasensis</name>
    <dbReference type="NCBI Taxonomy" id="240167"/>
    <lineage>
        <taxon>Bacteria</taxon>
        <taxon>Pseudomonadati</taxon>
        <taxon>Aquificota</taxon>
        <taxon>Aquificia</taxon>
        <taxon>Desulfurobacteriales</taxon>
        <taxon>Desulfurobacteriaceae</taxon>
        <taxon>Thermovibrio</taxon>
    </lineage>
</organism>
<protein>
    <submittedName>
        <fullName evidence="1">Type IV pilus assembly protein PilM</fullName>
    </submittedName>
</protein>
<dbReference type="OrthoDB" id="5291956at2"/>
<dbReference type="SUPFAM" id="SSF53067">
    <property type="entry name" value="Actin-like ATPase domain"/>
    <property type="match status" value="2"/>
</dbReference>
<dbReference type="InterPro" id="IPR043129">
    <property type="entry name" value="ATPase_NBD"/>
</dbReference>
<proteinExistence type="predicted"/>
<dbReference type="Gene3D" id="3.30.420.40">
    <property type="match status" value="2"/>
</dbReference>
<dbReference type="AlphaFoldDB" id="A0A420W935"/>
<reference evidence="1 2" key="1">
    <citation type="submission" date="2018-10" db="EMBL/GenBank/DDBJ databases">
        <title>Genomic Encyclopedia of Type Strains, Phase IV (KMG-IV): sequencing the most valuable type-strain genomes for metagenomic binning, comparative biology and taxonomic classification.</title>
        <authorList>
            <person name="Goeker M."/>
        </authorList>
    </citation>
    <scope>NUCLEOTIDE SEQUENCE [LARGE SCALE GENOMIC DNA]</scope>
    <source>
        <strain evidence="1 2">DSM 15521</strain>
    </source>
</reference>
<dbReference type="Pfam" id="PF11104">
    <property type="entry name" value="PilM_2"/>
    <property type="match status" value="1"/>
</dbReference>
<dbReference type="RefSeq" id="WP_121170008.1">
    <property type="nucleotide sequence ID" value="NZ_RBIE01000001.1"/>
</dbReference>
<dbReference type="Gene3D" id="3.30.1490.300">
    <property type="match status" value="1"/>
</dbReference>
<dbReference type="Proteomes" id="UP000280881">
    <property type="component" value="Unassembled WGS sequence"/>
</dbReference>
<keyword evidence="2" id="KW-1185">Reference proteome</keyword>
<evidence type="ECO:0000313" key="1">
    <source>
        <dbReference type="EMBL" id="RKQ63775.1"/>
    </source>
</evidence>
<dbReference type="PIRSF" id="PIRSF019169">
    <property type="entry name" value="PilM"/>
    <property type="match status" value="1"/>
</dbReference>